<dbReference type="EMBL" id="JAEPQZ010000019">
    <property type="protein sequence ID" value="KAG2171840.1"/>
    <property type="molecule type" value="Genomic_DNA"/>
</dbReference>
<dbReference type="PANTHER" id="PTHR12323">
    <property type="entry name" value="SR-RELATED CTD ASSOCIATED FACTOR 6"/>
    <property type="match status" value="1"/>
</dbReference>
<dbReference type="PROSITE" id="PS50158">
    <property type="entry name" value="ZF_CCHC"/>
    <property type="match status" value="1"/>
</dbReference>
<dbReference type="InterPro" id="IPR008942">
    <property type="entry name" value="ENTH_VHS"/>
</dbReference>
<evidence type="ECO:0000313" key="5">
    <source>
        <dbReference type="EMBL" id="KAG2171840.1"/>
    </source>
</evidence>
<keyword evidence="1" id="KW-0862">Zinc</keyword>
<evidence type="ECO:0000256" key="2">
    <source>
        <dbReference type="SAM" id="MobiDB-lite"/>
    </source>
</evidence>
<dbReference type="PANTHER" id="PTHR12323:SF0">
    <property type="entry name" value="CALCIUM HOMEOSTASIS ENDOPLASMIC RETICULUM PROTEIN"/>
    <property type="match status" value="1"/>
</dbReference>
<dbReference type="Gene3D" id="4.10.60.10">
    <property type="entry name" value="Zinc finger, CCHC-type"/>
    <property type="match status" value="1"/>
</dbReference>
<gene>
    <name evidence="5" type="ORF">INT43_008220</name>
</gene>
<feature type="compositionally biased region" description="Basic and acidic residues" evidence="2">
    <location>
        <begin position="304"/>
        <end position="340"/>
    </location>
</feature>
<evidence type="ECO:0000259" key="4">
    <source>
        <dbReference type="PROSITE" id="PS51391"/>
    </source>
</evidence>
<evidence type="ECO:0008006" key="7">
    <source>
        <dbReference type="Google" id="ProtNLM"/>
    </source>
</evidence>
<reference evidence="5" key="1">
    <citation type="submission" date="2020-12" db="EMBL/GenBank/DDBJ databases">
        <title>Metabolic potential, ecology and presence of endohyphal bacteria is reflected in genomic diversity of Mucoromycotina.</title>
        <authorList>
            <person name="Muszewska A."/>
            <person name="Okrasinska A."/>
            <person name="Steczkiewicz K."/>
            <person name="Drgas O."/>
            <person name="Orlowska M."/>
            <person name="Perlinska-Lenart U."/>
            <person name="Aleksandrzak-Piekarczyk T."/>
            <person name="Szatraj K."/>
            <person name="Zielenkiewicz U."/>
            <person name="Pilsyk S."/>
            <person name="Malc E."/>
            <person name="Mieczkowski P."/>
            <person name="Kruszewska J.S."/>
            <person name="Biernat P."/>
            <person name="Pawlowska J."/>
        </authorList>
    </citation>
    <scope>NUCLEOTIDE SEQUENCE</scope>
    <source>
        <strain evidence="5">WA0000067209</strain>
    </source>
</reference>
<accession>A0A8H7PDC6</accession>
<dbReference type="Pfam" id="PF00098">
    <property type="entry name" value="zf-CCHC"/>
    <property type="match status" value="1"/>
</dbReference>
<dbReference type="InterPro" id="IPR036875">
    <property type="entry name" value="Znf_CCHC_sf"/>
</dbReference>
<dbReference type="PROSITE" id="PS51391">
    <property type="entry name" value="CID"/>
    <property type="match status" value="1"/>
</dbReference>
<comment type="caution">
    <text evidence="5">The sequence shown here is derived from an EMBL/GenBank/DDBJ whole genome shotgun (WGS) entry which is preliminary data.</text>
</comment>
<dbReference type="OrthoDB" id="21470at2759"/>
<dbReference type="GO" id="GO:0008270">
    <property type="term" value="F:zinc ion binding"/>
    <property type="evidence" value="ECO:0007669"/>
    <property type="project" value="UniProtKB-KW"/>
</dbReference>
<protein>
    <recommendedName>
        <fullName evidence="7">CID domain-containing protein</fullName>
    </recommendedName>
</protein>
<dbReference type="SMART" id="SM00582">
    <property type="entry name" value="RPR"/>
    <property type="match status" value="1"/>
</dbReference>
<feature type="compositionally biased region" description="Low complexity" evidence="2">
    <location>
        <begin position="427"/>
        <end position="441"/>
    </location>
</feature>
<feature type="region of interest" description="Disordered" evidence="2">
    <location>
        <begin position="304"/>
        <end position="488"/>
    </location>
</feature>
<dbReference type="SMART" id="SM00343">
    <property type="entry name" value="ZnF_C2HC"/>
    <property type="match status" value="1"/>
</dbReference>
<dbReference type="GO" id="GO:0003676">
    <property type="term" value="F:nucleic acid binding"/>
    <property type="evidence" value="ECO:0007669"/>
    <property type="project" value="InterPro"/>
</dbReference>
<feature type="compositionally biased region" description="Gly residues" evidence="2">
    <location>
        <begin position="452"/>
        <end position="465"/>
    </location>
</feature>
<sequence>MNSQPTQQPGADVAATDTNSTTIAYQKFAKLLMTTSDGASSIKDAEDIWTILHKIIIECSRAHVEAGKTWITHHCKQQSQFEGLTDLMIALVRNTDTFDDKLHIIYLVNDLLAHGSRKQERWMIDVLYPKLVPLLRLAYHCPKCDQQGRQKVLKVIGIWKERQYFGPPIITLIQNAMVMPMNASSRPEQSPHAKGSEFVESNNSQISTPMRMEQPKKSYFELPVGPMIDLAKLDDTPYKAIQTKDISVPSRPLPTEELKQAMNVYYDGLTFDDDTKFDAEGWENGFLDGYLGDVQTDKAKAEELQAHRKRVEESRLSQRARDKRSASPDDSYHTGTERTRGRSPQRTRSRSRSRSRSRRRSTSRPRYRRKRSISFGRSRSRSRSTSPPPGRRQPARSRTPPRSQVRSPPAQFGRGLGYSAGTEQRFRQSNQPQPFQQFQQQTGTWDTPRAGLGAGGVNSGGGGGATYFQAAQSTPRPQSSGDVFDNYRKNRSYTYNRDSGRRSEPLVCFKCNQPGHLARDCSALAAPY</sequence>
<feature type="compositionally biased region" description="Basic residues" evidence="2">
    <location>
        <begin position="341"/>
        <end position="382"/>
    </location>
</feature>
<dbReference type="Pfam" id="PF04818">
    <property type="entry name" value="CID"/>
    <property type="match status" value="1"/>
</dbReference>
<dbReference type="AlphaFoldDB" id="A0A8H7PDC6"/>
<feature type="region of interest" description="Disordered" evidence="2">
    <location>
        <begin position="183"/>
        <end position="211"/>
    </location>
</feature>
<keyword evidence="1" id="KW-0863">Zinc-finger</keyword>
<dbReference type="GO" id="GO:0006874">
    <property type="term" value="P:intracellular calcium ion homeostasis"/>
    <property type="evidence" value="ECO:0007669"/>
    <property type="project" value="TreeGrafter"/>
</dbReference>
<feature type="domain" description="CID" evidence="4">
    <location>
        <begin position="40"/>
        <end position="181"/>
    </location>
</feature>
<feature type="compositionally biased region" description="Polar residues" evidence="2">
    <location>
        <begin position="469"/>
        <end position="481"/>
    </location>
</feature>
<dbReference type="InterPro" id="IPR056721">
    <property type="entry name" value="DUF7819"/>
</dbReference>
<name>A0A8H7PDC6_MORIS</name>
<evidence type="ECO:0000313" key="6">
    <source>
        <dbReference type="Proteomes" id="UP000654370"/>
    </source>
</evidence>
<feature type="domain" description="CCHC-type" evidence="3">
    <location>
        <begin position="508"/>
        <end position="521"/>
    </location>
</feature>
<evidence type="ECO:0000259" key="3">
    <source>
        <dbReference type="PROSITE" id="PS50158"/>
    </source>
</evidence>
<keyword evidence="1" id="KW-0479">Metal-binding</keyword>
<organism evidence="5 6">
    <name type="scientific">Mortierella isabellina</name>
    <name type="common">Filamentous fungus</name>
    <name type="synonym">Umbelopsis isabellina</name>
    <dbReference type="NCBI Taxonomy" id="91625"/>
    <lineage>
        <taxon>Eukaryota</taxon>
        <taxon>Fungi</taxon>
        <taxon>Fungi incertae sedis</taxon>
        <taxon>Mucoromycota</taxon>
        <taxon>Mucoromycotina</taxon>
        <taxon>Umbelopsidomycetes</taxon>
        <taxon>Umbelopsidales</taxon>
        <taxon>Umbelopsidaceae</taxon>
        <taxon>Umbelopsis</taxon>
    </lineage>
</organism>
<dbReference type="InterPro" id="IPR001878">
    <property type="entry name" value="Znf_CCHC"/>
</dbReference>
<keyword evidence="6" id="KW-1185">Reference proteome</keyword>
<dbReference type="GO" id="GO:0048471">
    <property type="term" value="C:perinuclear region of cytoplasm"/>
    <property type="evidence" value="ECO:0007669"/>
    <property type="project" value="TreeGrafter"/>
</dbReference>
<feature type="compositionally biased region" description="Polar residues" evidence="2">
    <location>
        <begin position="199"/>
        <end position="208"/>
    </location>
</feature>
<dbReference type="InterPro" id="IPR006569">
    <property type="entry name" value="CID_dom"/>
</dbReference>
<dbReference type="SUPFAM" id="SSF57756">
    <property type="entry name" value="Retrovirus zinc finger-like domains"/>
    <property type="match status" value="1"/>
</dbReference>
<dbReference type="Proteomes" id="UP000654370">
    <property type="component" value="Unassembled WGS sequence"/>
</dbReference>
<evidence type="ECO:0000256" key="1">
    <source>
        <dbReference type="PROSITE-ProRule" id="PRU00047"/>
    </source>
</evidence>
<dbReference type="Gene3D" id="1.25.40.90">
    <property type="match status" value="1"/>
</dbReference>
<proteinExistence type="predicted"/>
<dbReference type="Pfam" id="PF25127">
    <property type="entry name" value="DUF7819"/>
    <property type="match status" value="1"/>
</dbReference>